<keyword evidence="1" id="KW-0472">Membrane</keyword>
<feature type="transmembrane region" description="Helical" evidence="1">
    <location>
        <begin position="37"/>
        <end position="56"/>
    </location>
</feature>
<organism evidence="2 3">
    <name type="scientific">Vitis vinifera</name>
    <name type="common">Grape</name>
    <dbReference type="NCBI Taxonomy" id="29760"/>
    <lineage>
        <taxon>Eukaryota</taxon>
        <taxon>Viridiplantae</taxon>
        <taxon>Streptophyta</taxon>
        <taxon>Embryophyta</taxon>
        <taxon>Tracheophyta</taxon>
        <taxon>Spermatophyta</taxon>
        <taxon>Magnoliopsida</taxon>
        <taxon>eudicotyledons</taxon>
        <taxon>Gunneridae</taxon>
        <taxon>Pentapetalae</taxon>
        <taxon>rosids</taxon>
        <taxon>Vitales</taxon>
        <taxon>Vitaceae</taxon>
        <taxon>Viteae</taxon>
        <taxon>Vitis</taxon>
    </lineage>
</organism>
<evidence type="ECO:0000313" key="2">
    <source>
        <dbReference type="EMBL" id="RVW36913.1"/>
    </source>
</evidence>
<dbReference type="Proteomes" id="UP000288805">
    <property type="component" value="Unassembled WGS sequence"/>
</dbReference>
<sequence>MENGDDWVAVDKVYHILFCFALTLIFSALANRTRYPFLRRYSVWVASILSLAAGAAKEVADEIGFFKSAGASPKDALADLLGVLIACLALSLRKSSRRPDPMDQVPGVSLV</sequence>
<gene>
    <name evidence="2" type="ORF">CK203_104819</name>
</gene>
<dbReference type="PANTHER" id="PTHR35462:SF2">
    <property type="entry name" value="TRANSMEMBRANE PROTEIN"/>
    <property type="match status" value="1"/>
</dbReference>
<feature type="transmembrane region" description="Helical" evidence="1">
    <location>
        <begin position="12"/>
        <end position="30"/>
    </location>
</feature>
<dbReference type="EMBL" id="QGNW01001554">
    <property type="protein sequence ID" value="RVW36913.1"/>
    <property type="molecule type" value="Genomic_DNA"/>
</dbReference>
<protein>
    <recommendedName>
        <fullName evidence="4">VanZ-like domain-containing protein</fullName>
    </recommendedName>
</protein>
<dbReference type="AlphaFoldDB" id="A0A438DN86"/>
<dbReference type="PANTHER" id="PTHR35462">
    <property type="match status" value="1"/>
</dbReference>
<evidence type="ECO:0008006" key="4">
    <source>
        <dbReference type="Google" id="ProtNLM"/>
    </source>
</evidence>
<proteinExistence type="predicted"/>
<evidence type="ECO:0000256" key="1">
    <source>
        <dbReference type="SAM" id="Phobius"/>
    </source>
</evidence>
<evidence type="ECO:0000313" key="3">
    <source>
        <dbReference type="Proteomes" id="UP000288805"/>
    </source>
</evidence>
<comment type="caution">
    <text evidence="2">The sequence shown here is derived from an EMBL/GenBank/DDBJ whole genome shotgun (WGS) entry which is preliminary data.</text>
</comment>
<name>A0A438DN86_VITVI</name>
<keyword evidence="1" id="KW-0812">Transmembrane</keyword>
<keyword evidence="1" id="KW-1133">Transmembrane helix</keyword>
<feature type="transmembrane region" description="Helical" evidence="1">
    <location>
        <begin position="76"/>
        <end position="92"/>
    </location>
</feature>
<reference evidence="2 3" key="1">
    <citation type="journal article" date="2018" name="PLoS Genet.">
        <title>Population sequencing reveals clonal diversity and ancestral inbreeding in the grapevine cultivar Chardonnay.</title>
        <authorList>
            <person name="Roach M.J."/>
            <person name="Johnson D.L."/>
            <person name="Bohlmann J."/>
            <person name="van Vuuren H.J."/>
            <person name="Jones S.J."/>
            <person name="Pretorius I.S."/>
            <person name="Schmidt S.A."/>
            <person name="Borneman A.R."/>
        </authorList>
    </citation>
    <scope>NUCLEOTIDE SEQUENCE [LARGE SCALE GENOMIC DNA]</scope>
    <source>
        <strain evidence="3">cv. Chardonnay</strain>
        <tissue evidence="2">Leaf</tissue>
    </source>
</reference>
<accession>A0A438DN86</accession>